<keyword evidence="2" id="KW-1185">Reference proteome</keyword>
<evidence type="ECO:0000313" key="1">
    <source>
        <dbReference type="EMBL" id="KAK8211524.1"/>
    </source>
</evidence>
<protein>
    <submittedName>
        <fullName evidence="1">Uncharacterized protein</fullName>
    </submittedName>
</protein>
<comment type="caution">
    <text evidence="1">The sequence shown here is derived from an EMBL/GenBank/DDBJ whole genome shotgun (WGS) entry which is preliminary data.</text>
</comment>
<sequence>MGPAIVAAPHLILRLKHGHALLAPRAAKSRPNKPRVSHSEQDSRVLRMSEHVSLSSSAVLTVPSNDHLPTAHTVSPTAPTAPSTSPALTPSPPGLSVRRPLSPPLTLRPPAPALARFSHFPIAWLSRAARTQPAHNTEFATASSSADSEPAKPAATSTSEPARPGPGKEDTFGSAEAYALFVAATSGLSPPGRSSSSSPSASASITSPHLLQNRNRSQLSSANPTNSHDRSNNSHDHSDHSDPSPTTDPPLISPLEATPTTLLALSQLAQLPQSQSLLGPETPFIRHAATYPPATSPTPSRPSSSLRGRRDPFPAWAVGAAVAGTVEQDSSSENTRGRQLQRVGDVRDRSSAQIQVRAGYGDGDGDGISRDGDAIGEGNGDEELPDYATSQMEAHARRREEGVRRAAELQRRWRESRGMGRGGGGVGA</sequence>
<gene>
    <name evidence="1" type="ORF">M8818_003177</name>
</gene>
<proteinExistence type="predicted"/>
<accession>A0ACC3SF91</accession>
<evidence type="ECO:0000313" key="2">
    <source>
        <dbReference type="Proteomes" id="UP001320706"/>
    </source>
</evidence>
<name>A0ACC3SF91_9PEZI</name>
<dbReference type="EMBL" id="JAMKPW020000013">
    <property type="protein sequence ID" value="KAK8211524.1"/>
    <property type="molecule type" value="Genomic_DNA"/>
</dbReference>
<organism evidence="1 2">
    <name type="scientific">Zalaria obscura</name>
    <dbReference type="NCBI Taxonomy" id="2024903"/>
    <lineage>
        <taxon>Eukaryota</taxon>
        <taxon>Fungi</taxon>
        <taxon>Dikarya</taxon>
        <taxon>Ascomycota</taxon>
        <taxon>Pezizomycotina</taxon>
        <taxon>Dothideomycetes</taxon>
        <taxon>Dothideomycetidae</taxon>
        <taxon>Dothideales</taxon>
        <taxon>Zalariaceae</taxon>
        <taxon>Zalaria</taxon>
    </lineage>
</organism>
<dbReference type="Proteomes" id="UP001320706">
    <property type="component" value="Unassembled WGS sequence"/>
</dbReference>
<reference evidence="1" key="1">
    <citation type="submission" date="2024-02" db="EMBL/GenBank/DDBJ databases">
        <title>Metagenome Assembled Genome of Zalaria obscura JY119.</title>
        <authorList>
            <person name="Vighnesh L."/>
            <person name="Jagadeeshwari U."/>
            <person name="Venkata Ramana C."/>
            <person name="Sasikala C."/>
        </authorList>
    </citation>
    <scope>NUCLEOTIDE SEQUENCE</scope>
    <source>
        <strain evidence="1">JY119</strain>
    </source>
</reference>